<keyword evidence="2" id="KW-1185">Reference proteome</keyword>
<gene>
    <name evidence="1" type="ORF">LTS18_013126</name>
</gene>
<dbReference type="Proteomes" id="UP001186974">
    <property type="component" value="Unassembled WGS sequence"/>
</dbReference>
<evidence type="ECO:0000313" key="1">
    <source>
        <dbReference type="EMBL" id="KAK3076405.1"/>
    </source>
</evidence>
<dbReference type="EMBL" id="JAWDJW010004013">
    <property type="protein sequence ID" value="KAK3076405.1"/>
    <property type="molecule type" value="Genomic_DNA"/>
</dbReference>
<feature type="non-terminal residue" evidence="1">
    <location>
        <position position="1"/>
    </location>
</feature>
<proteinExistence type="predicted"/>
<accession>A0ACC3DIT8</accession>
<comment type="caution">
    <text evidence="1">The sequence shown here is derived from an EMBL/GenBank/DDBJ whole genome shotgun (WGS) entry which is preliminary data.</text>
</comment>
<name>A0ACC3DIT8_9PEZI</name>
<evidence type="ECO:0000313" key="2">
    <source>
        <dbReference type="Proteomes" id="UP001186974"/>
    </source>
</evidence>
<sequence>AVYGADVQGNTLAIIESPTASAIGNFRIVTISAISNFEVLALPSEADPLPGAGKVDHDALQRREDELVRRLKEEEANRGKGVTKEAQEVFDAMKRMLPARWHEKDIIVNDAVRISPPYKSENCEAPSNNQKSLPQVRKTLDNYWARKKQPGGQAQNAGRPGVVMPIPPRKGG</sequence>
<protein>
    <submittedName>
        <fullName evidence="1">Uncharacterized protein</fullName>
    </submittedName>
</protein>
<reference evidence="1" key="1">
    <citation type="submission" date="2024-09" db="EMBL/GenBank/DDBJ databases">
        <title>Black Yeasts Isolated from many extreme environments.</title>
        <authorList>
            <person name="Coleine C."/>
            <person name="Stajich J.E."/>
            <person name="Selbmann L."/>
        </authorList>
    </citation>
    <scope>NUCLEOTIDE SEQUENCE</scope>
    <source>
        <strain evidence="1">CCFEE 5737</strain>
    </source>
</reference>
<organism evidence="1 2">
    <name type="scientific">Coniosporium uncinatum</name>
    <dbReference type="NCBI Taxonomy" id="93489"/>
    <lineage>
        <taxon>Eukaryota</taxon>
        <taxon>Fungi</taxon>
        <taxon>Dikarya</taxon>
        <taxon>Ascomycota</taxon>
        <taxon>Pezizomycotina</taxon>
        <taxon>Dothideomycetes</taxon>
        <taxon>Dothideomycetes incertae sedis</taxon>
        <taxon>Coniosporium</taxon>
    </lineage>
</organism>